<reference evidence="1 2" key="1">
    <citation type="submission" date="2014-10" db="EMBL/GenBank/DDBJ databases">
        <title>Draft genome sequence of Novosphingobium subterraneum DSM 12447.</title>
        <authorList>
            <person name="Gan H.M."/>
            <person name="Gan H.Y."/>
            <person name="Savka M.A."/>
        </authorList>
    </citation>
    <scope>NUCLEOTIDE SEQUENCE [LARGE SCALE GENOMIC DNA]</scope>
    <source>
        <strain evidence="1 2">DSM 12447</strain>
    </source>
</reference>
<protein>
    <submittedName>
        <fullName evidence="1">Uncharacterized protein</fullName>
    </submittedName>
</protein>
<organism evidence="1 2">
    <name type="scientific">Novosphingobium subterraneum</name>
    <dbReference type="NCBI Taxonomy" id="48936"/>
    <lineage>
        <taxon>Bacteria</taxon>
        <taxon>Pseudomonadati</taxon>
        <taxon>Pseudomonadota</taxon>
        <taxon>Alphaproteobacteria</taxon>
        <taxon>Sphingomonadales</taxon>
        <taxon>Sphingomonadaceae</taxon>
        <taxon>Novosphingobium</taxon>
    </lineage>
</organism>
<keyword evidence="2" id="KW-1185">Reference proteome</keyword>
<evidence type="ECO:0000313" key="1">
    <source>
        <dbReference type="EMBL" id="KHS42068.1"/>
    </source>
</evidence>
<dbReference type="RefSeq" id="WP_156452179.1">
    <property type="nucleotide sequence ID" value="NZ_JBNNWK010000050.1"/>
</dbReference>
<dbReference type="AlphaFoldDB" id="A0A0B8Z759"/>
<accession>A0A0B8Z759</accession>
<gene>
    <name evidence="1" type="ORF">NJ75_04434</name>
</gene>
<name>A0A0B8Z759_9SPHN</name>
<dbReference type="EMBL" id="JRVC01000033">
    <property type="protein sequence ID" value="KHS42068.1"/>
    <property type="molecule type" value="Genomic_DNA"/>
</dbReference>
<evidence type="ECO:0000313" key="2">
    <source>
        <dbReference type="Proteomes" id="UP000031338"/>
    </source>
</evidence>
<dbReference type="Proteomes" id="UP000031338">
    <property type="component" value="Unassembled WGS sequence"/>
</dbReference>
<comment type="caution">
    <text evidence="1">The sequence shown here is derived from an EMBL/GenBank/DDBJ whole genome shotgun (WGS) entry which is preliminary data.</text>
</comment>
<proteinExistence type="predicted"/>
<sequence>MLSEAFAKLQEALDIIDSHGAYLPGIHVASALEALADLIENDSLMSAEGQTD</sequence>
<dbReference type="PATRIC" id="fig|48936.3.peg.4474"/>